<feature type="transmembrane region" description="Helical" evidence="1">
    <location>
        <begin position="95"/>
        <end position="113"/>
    </location>
</feature>
<name>A0A246FP05_9BACT</name>
<reference evidence="3 4" key="1">
    <citation type="submission" date="2017-06" db="EMBL/GenBank/DDBJ databases">
        <title>Hymenobacter amundsenii sp. nov. isolated from regoliths in Antarctica.</title>
        <authorList>
            <person name="Sedlacek I."/>
            <person name="Kralova S."/>
            <person name="Pantucek R."/>
            <person name="Svec P."/>
            <person name="Holochova P."/>
            <person name="Stankova E."/>
            <person name="Vrbovska V."/>
            <person name="Busse H.-J."/>
        </authorList>
    </citation>
    <scope>NUCLEOTIDE SEQUENCE [LARGE SCALE GENOMIC DNA]</scope>
    <source>
        <strain evidence="3 4">CCM 8682</strain>
    </source>
</reference>
<gene>
    <name evidence="3" type="ORF">CDA63_03495</name>
</gene>
<feature type="domain" description="EamA" evidence="2">
    <location>
        <begin position="1"/>
        <end position="136"/>
    </location>
</feature>
<organism evidence="3 4">
    <name type="scientific">Hymenobacter amundsenii</name>
    <dbReference type="NCBI Taxonomy" id="2006685"/>
    <lineage>
        <taxon>Bacteria</taxon>
        <taxon>Pseudomonadati</taxon>
        <taxon>Bacteroidota</taxon>
        <taxon>Cytophagia</taxon>
        <taxon>Cytophagales</taxon>
        <taxon>Hymenobacteraceae</taxon>
        <taxon>Hymenobacter</taxon>
    </lineage>
</organism>
<comment type="caution">
    <text evidence="3">The sequence shown here is derived from an EMBL/GenBank/DDBJ whole genome shotgun (WGS) entry which is preliminary data.</text>
</comment>
<keyword evidence="1" id="KW-1133">Transmembrane helix</keyword>
<proteinExistence type="predicted"/>
<dbReference type="AlphaFoldDB" id="A0A246FP05"/>
<dbReference type="OrthoDB" id="9806718at2"/>
<dbReference type="Pfam" id="PF00892">
    <property type="entry name" value="EamA"/>
    <property type="match status" value="1"/>
</dbReference>
<dbReference type="Gene3D" id="1.10.3730.20">
    <property type="match status" value="1"/>
</dbReference>
<sequence length="146" mass="15418">MWIIFSLLAALSAAVVVTLSKVGVKNIESSLAFAVQSVLIVGVAWAVVAWQGHLGQVQQIDRRTWLFLIAAGIITCASSLFSFQALKLGMASRTASFDKISLVFSILLAVFFLKEKVTWQLVAGAVLMAGGAVLIAFSGAEEGTGD</sequence>
<evidence type="ECO:0000313" key="4">
    <source>
        <dbReference type="Proteomes" id="UP000197277"/>
    </source>
</evidence>
<evidence type="ECO:0000259" key="2">
    <source>
        <dbReference type="Pfam" id="PF00892"/>
    </source>
</evidence>
<dbReference type="GO" id="GO:0016020">
    <property type="term" value="C:membrane"/>
    <property type="evidence" value="ECO:0007669"/>
    <property type="project" value="InterPro"/>
</dbReference>
<dbReference type="RefSeq" id="WP_088463058.1">
    <property type="nucleotide sequence ID" value="NZ_NIRR01000003.1"/>
</dbReference>
<feature type="transmembrane region" description="Helical" evidence="1">
    <location>
        <begin position="64"/>
        <end position="83"/>
    </location>
</feature>
<feature type="transmembrane region" description="Helical" evidence="1">
    <location>
        <begin position="30"/>
        <end position="52"/>
    </location>
</feature>
<dbReference type="SUPFAM" id="SSF103481">
    <property type="entry name" value="Multidrug resistance efflux transporter EmrE"/>
    <property type="match status" value="1"/>
</dbReference>
<keyword evidence="1" id="KW-0472">Membrane</keyword>
<dbReference type="Proteomes" id="UP000197277">
    <property type="component" value="Unassembled WGS sequence"/>
</dbReference>
<keyword evidence="4" id="KW-1185">Reference proteome</keyword>
<evidence type="ECO:0000313" key="3">
    <source>
        <dbReference type="EMBL" id="OWP64450.1"/>
    </source>
</evidence>
<evidence type="ECO:0000256" key="1">
    <source>
        <dbReference type="SAM" id="Phobius"/>
    </source>
</evidence>
<protein>
    <recommendedName>
        <fullName evidence="2">EamA domain-containing protein</fullName>
    </recommendedName>
</protein>
<dbReference type="EMBL" id="NIRR01000003">
    <property type="protein sequence ID" value="OWP64450.1"/>
    <property type="molecule type" value="Genomic_DNA"/>
</dbReference>
<accession>A0A246FP05</accession>
<feature type="transmembrane region" description="Helical" evidence="1">
    <location>
        <begin position="120"/>
        <end position="140"/>
    </location>
</feature>
<dbReference type="InterPro" id="IPR037185">
    <property type="entry name" value="EmrE-like"/>
</dbReference>
<dbReference type="InterPro" id="IPR000620">
    <property type="entry name" value="EamA_dom"/>
</dbReference>
<keyword evidence="1" id="KW-0812">Transmembrane</keyword>